<dbReference type="GO" id="GO:0005524">
    <property type="term" value="F:ATP binding"/>
    <property type="evidence" value="ECO:0007669"/>
    <property type="project" value="UniProtKB-KW"/>
</dbReference>
<evidence type="ECO:0000256" key="6">
    <source>
        <dbReference type="ARBA" id="ARBA00022726"/>
    </source>
</evidence>
<evidence type="ECO:0000256" key="10">
    <source>
        <dbReference type="PIRSR" id="PIRSR601805-1"/>
    </source>
</evidence>
<comment type="similarity">
    <text evidence="3">Belongs to the carbohydrate kinase PfkB family.</text>
</comment>
<evidence type="ECO:0000313" key="12">
    <source>
        <dbReference type="EMBL" id="RZO22761.1"/>
    </source>
</evidence>
<evidence type="ECO:0000256" key="9">
    <source>
        <dbReference type="ARBA" id="ARBA00022840"/>
    </source>
</evidence>
<feature type="active site" description="Proton acceptor" evidence="10">
    <location>
        <position position="280"/>
    </location>
</feature>
<evidence type="ECO:0000256" key="8">
    <source>
        <dbReference type="ARBA" id="ARBA00022777"/>
    </source>
</evidence>
<dbReference type="Proteomes" id="UP000315782">
    <property type="component" value="Unassembled WGS sequence"/>
</dbReference>
<reference evidence="12 13" key="1">
    <citation type="submission" date="2019-02" db="EMBL/GenBank/DDBJ databases">
        <title>Prokaryotic population dynamics and viral predation in marine succession experiment using metagenomics: the confinement effect.</title>
        <authorList>
            <person name="Haro-Moreno J.M."/>
            <person name="Rodriguez-Valera F."/>
            <person name="Lopez-Perez M."/>
        </authorList>
    </citation>
    <scope>NUCLEOTIDE SEQUENCE [LARGE SCALE GENOMIC DNA]</scope>
    <source>
        <strain evidence="12">MED-G163</strain>
    </source>
</reference>
<evidence type="ECO:0000313" key="13">
    <source>
        <dbReference type="Proteomes" id="UP000315782"/>
    </source>
</evidence>
<evidence type="ECO:0000256" key="7">
    <source>
        <dbReference type="ARBA" id="ARBA00022741"/>
    </source>
</evidence>
<dbReference type="Pfam" id="PF00294">
    <property type="entry name" value="PfkB"/>
    <property type="match status" value="1"/>
</dbReference>
<dbReference type="Gene3D" id="3.40.1190.20">
    <property type="match status" value="1"/>
</dbReference>
<dbReference type="InterPro" id="IPR029056">
    <property type="entry name" value="Ribokinase-like"/>
</dbReference>
<evidence type="ECO:0000256" key="1">
    <source>
        <dbReference type="ARBA" id="ARBA00001946"/>
    </source>
</evidence>
<evidence type="ECO:0000259" key="11">
    <source>
        <dbReference type="Pfam" id="PF00294"/>
    </source>
</evidence>
<dbReference type="GO" id="GO:0006166">
    <property type="term" value="P:purine ribonucleoside salvage"/>
    <property type="evidence" value="ECO:0007669"/>
    <property type="project" value="UniProtKB-KW"/>
</dbReference>
<dbReference type="InterPro" id="IPR001805">
    <property type="entry name" value="Adenokinase"/>
</dbReference>
<gene>
    <name evidence="12" type="ORF">EVA96_01025</name>
</gene>
<dbReference type="EC" id="2.7.1.20" evidence="4"/>
<dbReference type="PANTHER" id="PTHR43320:SF3">
    <property type="entry name" value="CARBOHYDRATE KINASE PFKB DOMAIN-CONTAINING PROTEIN"/>
    <property type="match status" value="1"/>
</dbReference>
<comment type="caution">
    <text evidence="12">The sequence shown here is derived from an EMBL/GenBank/DDBJ whole genome shotgun (WGS) entry which is preliminary data.</text>
</comment>
<dbReference type="PRINTS" id="PR00989">
    <property type="entry name" value="ADENOKINASE"/>
</dbReference>
<comment type="cofactor">
    <cofactor evidence="1">
        <name>Mg(2+)</name>
        <dbReference type="ChEBI" id="CHEBI:18420"/>
    </cofactor>
</comment>
<dbReference type="EMBL" id="SHBI01000002">
    <property type="protein sequence ID" value="RZO22761.1"/>
    <property type="molecule type" value="Genomic_DNA"/>
</dbReference>
<dbReference type="InterPro" id="IPR011611">
    <property type="entry name" value="PfkB_dom"/>
</dbReference>
<name>A0A520MNG6_9GAMM</name>
<comment type="pathway">
    <text evidence="2">Purine metabolism; AMP biosynthesis via salvage pathway; AMP from adenosine: step 1/1.</text>
</comment>
<dbReference type="PANTHER" id="PTHR43320">
    <property type="entry name" value="SUGAR KINASE"/>
    <property type="match status" value="1"/>
</dbReference>
<keyword evidence="9" id="KW-0067">ATP-binding</keyword>
<proteinExistence type="inferred from homology"/>
<sequence length="333" mass="36118">MKYDISALGNALVDTQYKVDHDFLNSFGLEADAMTLASSEEQAPIIKKLIEIGSESMSDCGGSATNSLVAAANYGSNCHHVCRVADDEDGKKYLDSLRSAGVKHIGVSEENTDMPTGKCLILVTPDAKRTMISMLGVSAFLGSSDIDYDVVQNSKIFYIEGYMVTSDDNFNAVISVLENLKASETLKALSLSDAGIVHGFKEKFDLIESYGIDMIFCNDDEAIAFSGKDSFDDAVEFYKSKSYMTAITKGSEGSVVIENNNVHLTKAEEIIPIDTNGAGDMFAGSFMHAYLEGHDIQTCAKFSNYASSRVVETFGPRLDAKGYSEVLNKLKKS</sequence>
<keyword evidence="7" id="KW-0547">Nucleotide-binding</keyword>
<dbReference type="InterPro" id="IPR052700">
    <property type="entry name" value="Carb_kinase_PfkB-like"/>
</dbReference>
<evidence type="ECO:0000256" key="4">
    <source>
        <dbReference type="ARBA" id="ARBA00012119"/>
    </source>
</evidence>
<dbReference type="GO" id="GO:0044209">
    <property type="term" value="P:AMP salvage"/>
    <property type="evidence" value="ECO:0007669"/>
    <property type="project" value="UniProtKB-UniPathway"/>
</dbReference>
<keyword evidence="8 12" id="KW-0418">Kinase</keyword>
<dbReference type="UniPathway" id="UPA00588">
    <property type="reaction ID" value="UER00659"/>
</dbReference>
<dbReference type="AlphaFoldDB" id="A0A520MNG6"/>
<evidence type="ECO:0000256" key="2">
    <source>
        <dbReference type="ARBA" id="ARBA00004801"/>
    </source>
</evidence>
<evidence type="ECO:0000256" key="5">
    <source>
        <dbReference type="ARBA" id="ARBA00022679"/>
    </source>
</evidence>
<dbReference type="CDD" id="cd01168">
    <property type="entry name" value="adenosine_kinase"/>
    <property type="match status" value="1"/>
</dbReference>
<evidence type="ECO:0000256" key="3">
    <source>
        <dbReference type="ARBA" id="ARBA00010688"/>
    </source>
</evidence>
<organism evidence="12 13">
    <name type="scientific">SAR86 cluster bacterium</name>
    <dbReference type="NCBI Taxonomy" id="2030880"/>
    <lineage>
        <taxon>Bacteria</taxon>
        <taxon>Pseudomonadati</taxon>
        <taxon>Pseudomonadota</taxon>
        <taxon>Gammaproteobacteria</taxon>
        <taxon>SAR86 cluster</taxon>
    </lineage>
</organism>
<dbReference type="Gene3D" id="3.30.1110.10">
    <property type="match status" value="1"/>
</dbReference>
<accession>A0A520MNG6</accession>
<dbReference type="SUPFAM" id="SSF53613">
    <property type="entry name" value="Ribokinase-like"/>
    <property type="match status" value="1"/>
</dbReference>
<dbReference type="GO" id="GO:0004001">
    <property type="term" value="F:adenosine kinase activity"/>
    <property type="evidence" value="ECO:0007669"/>
    <property type="project" value="UniProtKB-EC"/>
</dbReference>
<keyword evidence="6" id="KW-0660">Purine salvage</keyword>
<protein>
    <recommendedName>
        <fullName evidence="4">adenosine kinase</fullName>
        <ecNumber evidence="4">2.7.1.20</ecNumber>
    </recommendedName>
</protein>
<keyword evidence="5" id="KW-0808">Transferase</keyword>
<feature type="domain" description="Carbohydrate kinase PfkB" evidence="11">
    <location>
        <begin position="59"/>
        <end position="318"/>
    </location>
</feature>